<evidence type="ECO:0000313" key="1">
    <source>
        <dbReference type="EMBL" id="AAZ80510.1"/>
    </source>
</evidence>
<dbReference type="Proteomes" id="UP000115582">
    <property type="component" value="Segment"/>
</dbReference>
<proteinExistence type="predicted"/>
<organismHost>
    <name type="scientific">Macaca mulatta</name>
    <name type="common">Rhesus macaque</name>
    <dbReference type="NCBI Taxonomy" id="9544"/>
</organismHost>
<name>Q2FAW0_RHCM6</name>
<sequence>MHFYTTFIILTFSPCGESVSLLIKNHTVTWDSSVILKDVDNNTMNNLGEWAAYLVNTTVCPNTNVTLCMINPHLLPNKTDNRTNTTRISQCLNMTTFICNTTLQITNITNETHTDYMLTRYRNCTNGDHSNENTEPEYTQFHLEFTMTTLPPTTVLTTTMETTTSEYTATSTPLALELSESFYMASIGIPAMIFVGGGLLFGLCYYAYIQGWCSCRTRTTSSAHTERLLS</sequence>
<protein>
    <submittedName>
        <fullName evidence="1">Rh12</fullName>
    </submittedName>
</protein>
<dbReference type="EMBL" id="DQ120516">
    <property type="protein sequence ID" value="AAZ80510.1"/>
    <property type="molecule type" value="Genomic_DNA"/>
</dbReference>
<accession>Q2FAW0</accession>
<evidence type="ECO:0000313" key="2">
    <source>
        <dbReference type="Proteomes" id="UP000115582"/>
    </source>
</evidence>
<organism evidence="1 2">
    <name type="scientific">Rhesus cytomegalovirus (strain 68-1)</name>
    <name type="common">RhCMV</name>
    <dbReference type="NCBI Taxonomy" id="47929"/>
    <lineage>
        <taxon>Viruses</taxon>
        <taxon>Duplodnaviria</taxon>
        <taxon>Heunggongvirae</taxon>
        <taxon>Peploviricota</taxon>
        <taxon>Herviviricetes</taxon>
        <taxon>Herpesvirales</taxon>
        <taxon>Orthoherpesviridae</taxon>
        <taxon>Betaherpesvirinae</taxon>
        <taxon>Cytomegalovirus</taxon>
        <taxon>Cytomegalovirus macacinebeta3</taxon>
    </lineage>
</organism>
<reference evidence="1 2" key="1">
    <citation type="journal article" date="2006" name="J. Virol.">
        <title>Genomic sequence of rhesus cytomegalovirus 180.92: insights into the coding potential of rhesus cytomegalovirus.</title>
        <authorList>
            <person name="Rivailler P."/>
            <person name="Kaur A."/>
            <person name="Johnson R.P."/>
            <person name="Wang F."/>
        </authorList>
    </citation>
    <scope>NUCLEOTIDE SEQUENCE [LARGE SCALE GENOMIC DNA]</scope>
    <source>
        <strain evidence="1">CMV 180.92</strain>
    </source>
</reference>